<comment type="caution">
    <text evidence="1">The sequence shown here is derived from an EMBL/GenBank/DDBJ whole genome shotgun (WGS) entry which is preliminary data.</text>
</comment>
<reference evidence="1 2" key="1">
    <citation type="journal article" date="2024" name="Plant Biotechnol. J.">
        <title>Genome and CRISPR/Cas9 system of a widespread forest tree (Populus alba) in the world.</title>
        <authorList>
            <person name="Liu Y.J."/>
            <person name="Jiang P.F."/>
            <person name="Han X.M."/>
            <person name="Li X.Y."/>
            <person name="Wang H.M."/>
            <person name="Wang Y.J."/>
            <person name="Wang X.X."/>
            <person name="Zeng Q.Y."/>
        </authorList>
    </citation>
    <scope>NUCLEOTIDE SEQUENCE [LARGE SCALE GENOMIC DNA]</scope>
    <source>
        <strain evidence="2">cv. PAL-ZL1</strain>
    </source>
</reference>
<evidence type="ECO:0000313" key="1">
    <source>
        <dbReference type="EMBL" id="KAL3567360.1"/>
    </source>
</evidence>
<organism evidence="1 2">
    <name type="scientific">Populus alba</name>
    <name type="common">White poplar</name>
    <dbReference type="NCBI Taxonomy" id="43335"/>
    <lineage>
        <taxon>Eukaryota</taxon>
        <taxon>Viridiplantae</taxon>
        <taxon>Streptophyta</taxon>
        <taxon>Embryophyta</taxon>
        <taxon>Tracheophyta</taxon>
        <taxon>Spermatophyta</taxon>
        <taxon>Magnoliopsida</taxon>
        <taxon>eudicotyledons</taxon>
        <taxon>Gunneridae</taxon>
        <taxon>Pentapetalae</taxon>
        <taxon>rosids</taxon>
        <taxon>fabids</taxon>
        <taxon>Malpighiales</taxon>
        <taxon>Salicaceae</taxon>
        <taxon>Saliceae</taxon>
        <taxon>Populus</taxon>
    </lineage>
</organism>
<name>A0ACC4AMG4_POPAL</name>
<sequence length="118" mass="13494">MACSAMLHVLSLRLSSKRQDQIFFRKQYTHRVPSQKALPSSPLANTKLKALPFAFKEGAVWFKIWGPPSLRSNSNSFLLFSEFTREVLLWKLYFGYGGNVVSWLLSTNSSQFQESGTR</sequence>
<proteinExistence type="predicted"/>
<gene>
    <name evidence="1" type="ORF">D5086_030011</name>
</gene>
<evidence type="ECO:0000313" key="2">
    <source>
        <dbReference type="Proteomes" id="UP000309997"/>
    </source>
</evidence>
<dbReference type="EMBL" id="RCHU02000017">
    <property type="protein sequence ID" value="KAL3567360.1"/>
    <property type="molecule type" value="Genomic_DNA"/>
</dbReference>
<dbReference type="Proteomes" id="UP000309997">
    <property type="component" value="Unassembled WGS sequence"/>
</dbReference>
<accession>A0ACC4AMG4</accession>
<keyword evidence="2" id="KW-1185">Reference proteome</keyword>
<protein>
    <submittedName>
        <fullName evidence="1">Uncharacterized protein</fullName>
    </submittedName>
</protein>